<reference evidence="2 3" key="3">
    <citation type="submission" date="2019-11" db="EMBL/GenBank/DDBJ databases">
        <title>A de novo genome assembly of a pear dwarfing rootstock.</title>
        <authorList>
            <person name="Wang F."/>
            <person name="Wang J."/>
            <person name="Li S."/>
            <person name="Zhang Y."/>
            <person name="Fang M."/>
            <person name="Ma L."/>
            <person name="Zhao Y."/>
            <person name="Jiang S."/>
        </authorList>
    </citation>
    <scope>NUCLEOTIDE SEQUENCE [LARGE SCALE GENOMIC DNA]</scope>
    <source>
        <strain evidence="2">S2</strain>
        <tissue evidence="2">Leaf</tissue>
    </source>
</reference>
<reference evidence="2 3" key="1">
    <citation type="submission" date="2019-09" db="EMBL/GenBank/DDBJ databases">
        <authorList>
            <person name="Ou C."/>
        </authorList>
    </citation>
    <scope>NUCLEOTIDE SEQUENCE [LARGE SCALE GENOMIC DNA]</scope>
    <source>
        <strain evidence="2">S2</strain>
        <tissue evidence="2">Leaf</tissue>
    </source>
</reference>
<evidence type="ECO:0000256" key="1">
    <source>
        <dbReference type="SAM" id="MobiDB-lite"/>
    </source>
</evidence>
<proteinExistence type="predicted"/>
<sequence>MTRKGCQMSFMAAHLGLQLELSDIDSFLPSVPILTFVMDSGVPTVSSEHHDKWCVRDPQPLSPKDSLVMESTRVA</sequence>
<dbReference type="EMBL" id="SMOL01000559">
    <property type="protein sequence ID" value="KAB2605926.1"/>
    <property type="molecule type" value="Genomic_DNA"/>
</dbReference>
<feature type="region of interest" description="Disordered" evidence="1">
    <location>
        <begin position="56"/>
        <end position="75"/>
    </location>
</feature>
<protein>
    <submittedName>
        <fullName evidence="2">GDSL esterase/lipase</fullName>
    </submittedName>
</protein>
<dbReference type="AlphaFoldDB" id="A0A5N5FS10"/>
<reference evidence="3" key="2">
    <citation type="submission" date="2019-10" db="EMBL/GenBank/DDBJ databases">
        <title>A de novo genome assembly of a pear dwarfing rootstock.</title>
        <authorList>
            <person name="Wang F."/>
            <person name="Wang J."/>
            <person name="Li S."/>
            <person name="Zhang Y."/>
            <person name="Fang M."/>
            <person name="Ma L."/>
            <person name="Zhao Y."/>
            <person name="Jiang S."/>
        </authorList>
    </citation>
    <scope>NUCLEOTIDE SEQUENCE [LARGE SCALE GENOMIC DNA]</scope>
</reference>
<dbReference type="Proteomes" id="UP000327157">
    <property type="component" value="Chromosome 11"/>
</dbReference>
<keyword evidence="3" id="KW-1185">Reference proteome</keyword>
<name>A0A5N5FS10_9ROSA</name>
<organism evidence="2 3">
    <name type="scientific">Pyrus ussuriensis x Pyrus communis</name>
    <dbReference type="NCBI Taxonomy" id="2448454"/>
    <lineage>
        <taxon>Eukaryota</taxon>
        <taxon>Viridiplantae</taxon>
        <taxon>Streptophyta</taxon>
        <taxon>Embryophyta</taxon>
        <taxon>Tracheophyta</taxon>
        <taxon>Spermatophyta</taxon>
        <taxon>Magnoliopsida</taxon>
        <taxon>eudicotyledons</taxon>
        <taxon>Gunneridae</taxon>
        <taxon>Pentapetalae</taxon>
        <taxon>rosids</taxon>
        <taxon>fabids</taxon>
        <taxon>Rosales</taxon>
        <taxon>Rosaceae</taxon>
        <taxon>Amygdaloideae</taxon>
        <taxon>Maleae</taxon>
        <taxon>Pyrus</taxon>
    </lineage>
</organism>
<evidence type="ECO:0000313" key="3">
    <source>
        <dbReference type="Proteomes" id="UP000327157"/>
    </source>
</evidence>
<gene>
    <name evidence="2" type="ORF">D8674_005643</name>
</gene>
<comment type="caution">
    <text evidence="2">The sequence shown here is derived from an EMBL/GenBank/DDBJ whole genome shotgun (WGS) entry which is preliminary data.</text>
</comment>
<evidence type="ECO:0000313" key="2">
    <source>
        <dbReference type="EMBL" id="KAB2605926.1"/>
    </source>
</evidence>
<accession>A0A5N5FS10</accession>